<reference evidence="1" key="1">
    <citation type="journal article" date="2021" name="Proc. Natl. Acad. Sci. U.S.A.">
        <title>A Catalog of Tens of Thousands of Viruses from Human Metagenomes Reveals Hidden Associations with Chronic Diseases.</title>
        <authorList>
            <person name="Tisza M.J."/>
            <person name="Buck C.B."/>
        </authorList>
    </citation>
    <scope>NUCLEOTIDE SEQUENCE</scope>
    <source>
        <strain evidence="1">Ct7aK2</strain>
    </source>
</reference>
<accession>A0A8S5U9E7</accession>
<protein>
    <submittedName>
        <fullName evidence="1">Uncharacterized protein</fullName>
    </submittedName>
</protein>
<sequence>MKAISFIILLLMCCGCKTYNIYMTESNHEPIQSVPERSGNRFTPQFHEADSLFRVIEKASDEAMKKAYEQTKHLLKQRVKYETK</sequence>
<dbReference type="EMBL" id="BK016044">
    <property type="protein sequence ID" value="DAF91085.1"/>
    <property type="molecule type" value="Genomic_DNA"/>
</dbReference>
<organism evidence="1">
    <name type="scientific">Siphoviridae sp. ct7aK2</name>
    <dbReference type="NCBI Taxonomy" id="2825351"/>
    <lineage>
        <taxon>Viruses</taxon>
        <taxon>Duplodnaviria</taxon>
        <taxon>Heunggongvirae</taxon>
        <taxon>Uroviricota</taxon>
        <taxon>Caudoviricetes</taxon>
    </lineage>
</organism>
<proteinExistence type="predicted"/>
<name>A0A8S5U9E7_9CAUD</name>
<evidence type="ECO:0000313" key="1">
    <source>
        <dbReference type="EMBL" id="DAF91085.1"/>
    </source>
</evidence>